<gene>
    <name evidence="1" type="ORF">PR048_015810</name>
</gene>
<keyword evidence="2" id="KW-1185">Reference proteome</keyword>
<accession>A0ABQ9HI20</accession>
<sequence>MCFQADTPEENPDREQVQEIVQTGFRNISEKDTPTSPLPAKVLERTSKRKYNPMAEEAYSVMKQLGSKIKQKDDFDVFGENDACQLRKITYVCSQTIAKHRINQSVFWMEMPSFTIHSNSNVPSFSTLRPSSASSLSTYRRDPTVRKDSTGELFSNMSSLNFVEDMGLGGGG</sequence>
<evidence type="ECO:0000313" key="1">
    <source>
        <dbReference type="EMBL" id="KAJ8883954.1"/>
    </source>
</evidence>
<comment type="caution">
    <text evidence="1">The sequence shown here is derived from an EMBL/GenBank/DDBJ whole genome shotgun (WGS) entry which is preliminary data.</text>
</comment>
<proteinExistence type="predicted"/>
<evidence type="ECO:0000313" key="2">
    <source>
        <dbReference type="Proteomes" id="UP001159363"/>
    </source>
</evidence>
<dbReference type="EMBL" id="JARBHB010000005">
    <property type="protein sequence ID" value="KAJ8883954.1"/>
    <property type="molecule type" value="Genomic_DNA"/>
</dbReference>
<dbReference type="Proteomes" id="UP001159363">
    <property type="component" value="Chromosome 4"/>
</dbReference>
<reference evidence="1 2" key="1">
    <citation type="submission" date="2023-02" db="EMBL/GenBank/DDBJ databases">
        <title>LHISI_Scaffold_Assembly.</title>
        <authorList>
            <person name="Stuart O.P."/>
            <person name="Cleave R."/>
            <person name="Magrath M.J.L."/>
            <person name="Mikheyev A.S."/>
        </authorList>
    </citation>
    <scope>NUCLEOTIDE SEQUENCE [LARGE SCALE GENOMIC DNA]</scope>
    <source>
        <strain evidence="1">Daus_M_001</strain>
        <tissue evidence="1">Leg muscle</tissue>
    </source>
</reference>
<organism evidence="1 2">
    <name type="scientific">Dryococelus australis</name>
    <dbReference type="NCBI Taxonomy" id="614101"/>
    <lineage>
        <taxon>Eukaryota</taxon>
        <taxon>Metazoa</taxon>
        <taxon>Ecdysozoa</taxon>
        <taxon>Arthropoda</taxon>
        <taxon>Hexapoda</taxon>
        <taxon>Insecta</taxon>
        <taxon>Pterygota</taxon>
        <taxon>Neoptera</taxon>
        <taxon>Polyneoptera</taxon>
        <taxon>Phasmatodea</taxon>
        <taxon>Verophasmatodea</taxon>
        <taxon>Anareolatae</taxon>
        <taxon>Phasmatidae</taxon>
        <taxon>Eurycanthinae</taxon>
        <taxon>Dryococelus</taxon>
    </lineage>
</organism>
<name>A0ABQ9HI20_9NEOP</name>
<protein>
    <submittedName>
        <fullName evidence="1">Uncharacterized protein</fullName>
    </submittedName>
</protein>